<evidence type="ECO:0000256" key="1">
    <source>
        <dbReference type="ARBA" id="ARBA00004123"/>
    </source>
</evidence>
<keyword evidence="9" id="KW-0804">Transcription</keyword>
<proteinExistence type="inferred from homology"/>
<evidence type="ECO:0000256" key="11">
    <source>
        <dbReference type="ARBA" id="ARBA00055020"/>
    </source>
</evidence>
<dbReference type="FunFam" id="3.30.50.10:FF:000025">
    <property type="entry name" value="GATA transcription factor"/>
    <property type="match status" value="1"/>
</dbReference>
<reference evidence="14 15" key="1">
    <citation type="submission" date="2024-01" db="EMBL/GenBank/DDBJ databases">
        <title>A telomere-to-telomere, gap-free genome of sweet tea (Lithocarpus litseifolius).</title>
        <authorList>
            <person name="Zhou J."/>
        </authorList>
    </citation>
    <scope>NUCLEOTIDE SEQUENCE [LARGE SCALE GENOMIC DNA]</scope>
    <source>
        <strain evidence="14">Zhou-2022a</strain>
        <tissue evidence="14">Leaf</tissue>
    </source>
</reference>
<accession>A0AAW2CKI1</accession>
<dbReference type="SMART" id="SM00401">
    <property type="entry name" value="ZnF_GATA"/>
    <property type="match status" value="1"/>
</dbReference>
<evidence type="ECO:0000256" key="12">
    <source>
        <dbReference type="PROSITE-ProRule" id="PRU00094"/>
    </source>
</evidence>
<dbReference type="GO" id="GO:0030154">
    <property type="term" value="P:cell differentiation"/>
    <property type="evidence" value="ECO:0007669"/>
    <property type="project" value="TreeGrafter"/>
</dbReference>
<sequence length="258" mass="29688">MVIYDLNDHDYETWSELEALNNTISSTIDDDFGSTLATPQDDLCDINCTMLPSSNGFFIHSDWNDFINNSDLLHNNSDFINNSDPGETIKGEETRNKFAKVGEIINREETKKRIAKETKKRDAFKDMNGVLVKCIESFSQKPRTPTTKRLNTKNIYPPKEELTTTKRLNKKKILKLKRKNKEEEEGYVRKCSHCEAEETPQWREGPLGPKTLCNACGVRYKSGRLVPEYRPAASPTFDVSKYSNFHKKILRNKGLDQK</sequence>
<dbReference type="PANTHER" id="PTHR45658:SF18">
    <property type="entry name" value="PROTEIN GAT2"/>
    <property type="match status" value="1"/>
</dbReference>
<dbReference type="PROSITE" id="PS50114">
    <property type="entry name" value="GATA_ZN_FINGER_2"/>
    <property type="match status" value="1"/>
</dbReference>
<evidence type="ECO:0000256" key="7">
    <source>
        <dbReference type="ARBA" id="ARBA00023125"/>
    </source>
</evidence>
<keyword evidence="6" id="KW-0805">Transcription regulation</keyword>
<dbReference type="GO" id="GO:0008270">
    <property type="term" value="F:zinc ion binding"/>
    <property type="evidence" value="ECO:0007669"/>
    <property type="project" value="UniProtKB-KW"/>
</dbReference>
<dbReference type="EMBL" id="JAZDWU010000007">
    <property type="protein sequence ID" value="KAK9997005.1"/>
    <property type="molecule type" value="Genomic_DNA"/>
</dbReference>
<evidence type="ECO:0000256" key="6">
    <source>
        <dbReference type="ARBA" id="ARBA00023015"/>
    </source>
</evidence>
<dbReference type="InterPro" id="IPR013088">
    <property type="entry name" value="Znf_NHR/GATA"/>
</dbReference>
<keyword evidence="10" id="KW-0539">Nucleus</keyword>
<evidence type="ECO:0000256" key="5">
    <source>
        <dbReference type="ARBA" id="ARBA00022833"/>
    </source>
</evidence>
<dbReference type="PANTHER" id="PTHR45658">
    <property type="entry name" value="GATA TRANSCRIPTION FACTOR"/>
    <property type="match status" value="1"/>
</dbReference>
<evidence type="ECO:0000259" key="13">
    <source>
        <dbReference type="PROSITE" id="PS50114"/>
    </source>
</evidence>
<dbReference type="InterPro" id="IPR051140">
    <property type="entry name" value="GATA_TF"/>
</dbReference>
<dbReference type="PROSITE" id="PS00344">
    <property type="entry name" value="GATA_ZN_FINGER_1"/>
    <property type="match status" value="1"/>
</dbReference>
<dbReference type="GO" id="GO:0043565">
    <property type="term" value="F:sequence-specific DNA binding"/>
    <property type="evidence" value="ECO:0007669"/>
    <property type="project" value="InterPro"/>
</dbReference>
<evidence type="ECO:0000256" key="3">
    <source>
        <dbReference type="ARBA" id="ARBA00022723"/>
    </source>
</evidence>
<keyword evidence="3" id="KW-0479">Metal-binding</keyword>
<comment type="caution">
    <text evidence="14">The sequence shown here is derived from an EMBL/GenBank/DDBJ whole genome shotgun (WGS) entry which is preliminary data.</text>
</comment>
<evidence type="ECO:0000256" key="2">
    <source>
        <dbReference type="ARBA" id="ARBA00005694"/>
    </source>
</evidence>
<dbReference type="GO" id="GO:0006355">
    <property type="term" value="P:regulation of DNA-templated transcription"/>
    <property type="evidence" value="ECO:0007669"/>
    <property type="project" value="InterPro"/>
</dbReference>
<name>A0AAW2CKI1_9ROSI</name>
<comment type="similarity">
    <text evidence="2">Belongs to the type IV zinc-finger family. Class A subfamily.</text>
</comment>
<keyword evidence="8" id="KW-0010">Activator</keyword>
<organism evidence="14 15">
    <name type="scientific">Lithocarpus litseifolius</name>
    <dbReference type="NCBI Taxonomy" id="425828"/>
    <lineage>
        <taxon>Eukaryota</taxon>
        <taxon>Viridiplantae</taxon>
        <taxon>Streptophyta</taxon>
        <taxon>Embryophyta</taxon>
        <taxon>Tracheophyta</taxon>
        <taxon>Spermatophyta</taxon>
        <taxon>Magnoliopsida</taxon>
        <taxon>eudicotyledons</taxon>
        <taxon>Gunneridae</taxon>
        <taxon>Pentapetalae</taxon>
        <taxon>rosids</taxon>
        <taxon>fabids</taxon>
        <taxon>Fagales</taxon>
        <taxon>Fagaceae</taxon>
        <taxon>Lithocarpus</taxon>
    </lineage>
</organism>
<evidence type="ECO:0000256" key="9">
    <source>
        <dbReference type="ARBA" id="ARBA00023163"/>
    </source>
</evidence>
<comment type="subcellular location">
    <subcellularLocation>
        <location evidence="1">Nucleus</location>
    </subcellularLocation>
</comment>
<keyword evidence="15" id="KW-1185">Reference proteome</keyword>
<gene>
    <name evidence="14" type="ORF">SO802_021691</name>
</gene>
<evidence type="ECO:0000256" key="4">
    <source>
        <dbReference type="ARBA" id="ARBA00022771"/>
    </source>
</evidence>
<evidence type="ECO:0000256" key="8">
    <source>
        <dbReference type="ARBA" id="ARBA00023159"/>
    </source>
</evidence>
<comment type="function">
    <text evidence="11">Transcriptional activator that specifically binds 5'-GATA-3' or 5'-GAT-3' motifs within gene promoters. May be involved in the regulation of some light-responsive genes.</text>
</comment>
<keyword evidence="4 12" id="KW-0863">Zinc-finger</keyword>
<dbReference type="AlphaFoldDB" id="A0AAW2CKI1"/>
<dbReference type="Pfam" id="PF00320">
    <property type="entry name" value="GATA"/>
    <property type="match status" value="1"/>
</dbReference>
<protein>
    <recommendedName>
        <fullName evidence="13">GATA-type domain-containing protein</fullName>
    </recommendedName>
</protein>
<dbReference type="GO" id="GO:0005634">
    <property type="term" value="C:nucleus"/>
    <property type="evidence" value="ECO:0007669"/>
    <property type="project" value="UniProtKB-SubCell"/>
</dbReference>
<evidence type="ECO:0000313" key="14">
    <source>
        <dbReference type="EMBL" id="KAK9997005.1"/>
    </source>
</evidence>
<feature type="domain" description="GATA-type" evidence="13">
    <location>
        <begin position="189"/>
        <end position="221"/>
    </location>
</feature>
<keyword evidence="5" id="KW-0862">Zinc</keyword>
<dbReference type="CDD" id="cd00202">
    <property type="entry name" value="ZnF_GATA"/>
    <property type="match status" value="1"/>
</dbReference>
<dbReference type="SUPFAM" id="SSF57716">
    <property type="entry name" value="Glucocorticoid receptor-like (DNA-binding domain)"/>
    <property type="match status" value="1"/>
</dbReference>
<evidence type="ECO:0000313" key="15">
    <source>
        <dbReference type="Proteomes" id="UP001459277"/>
    </source>
</evidence>
<keyword evidence="7" id="KW-0238">DNA-binding</keyword>
<evidence type="ECO:0000256" key="10">
    <source>
        <dbReference type="ARBA" id="ARBA00023242"/>
    </source>
</evidence>
<dbReference type="Proteomes" id="UP001459277">
    <property type="component" value="Unassembled WGS sequence"/>
</dbReference>
<dbReference type="Gene3D" id="3.30.50.10">
    <property type="entry name" value="Erythroid Transcription Factor GATA-1, subunit A"/>
    <property type="match status" value="1"/>
</dbReference>
<dbReference type="InterPro" id="IPR000679">
    <property type="entry name" value="Znf_GATA"/>
</dbReference>